<dbReference type="InterPro" id="IPR052177">
    <property type="entry name" value="Divisome_Glycosyl_Hydrolase"/>
</dbReference>
<dbReference type="InterPro" id="IPR003790">
    <property type="entry name" value="GHL10"/>
</dbReference>
<gene>
    <name evidence="3" type="ORF">V2H45_06955</name>
</gene>
<keyword evidence="3" id="KW-0378">Hydrolase</keyword>
<dbReference type="PANTHER" id="PTHR43405:SF1">
    <property type="entry name" value="GLYCOSYL HYDROLASE DIGH"/>
    <property type="match status" value="1"/>
</dbReference>
<accession>A0AAW9PVU6</accession>
<dbReference type="GO" id="GO:0016787">
    <property type="term" value="F:hydrolase activity"/>
    <property type="evidence" value="ECO:0007669"/>
    <property type="project" value="UniProtKB-KW"/>
</dbReference>
<evidence type="ECO:0000313" key="4">
    <source>
        <dbReference type="Proteomes" id="UP001333818"/>
    </source>
</evidence>
<dbReference type="Gene3D" id="3.20.20.80">
    <property type="entry name" value="Glycosidases"/>
    <property type="match status" value="1"/>
</dbReference>
<proteinExistence type="predicted"/>
<evidence type="ECO:0000256" key="1">
    <source>
        <dbReference type="ARBA" id="ARBA00022729"/>
    </source>
</evidence>
<reference evidence="3" key="1">
    <citation type="submission" date="2024-01" db="EMBL/GenBank/DDBJ databases">
        <title>Bank of Algae and Cyanobacteria of the Azores (BACA) strain genomes.</title>
        <authorList>
            <person name="Luz R."/>
            <person name="Cordeiro R."/>
            <person name="Fonseca A."/>
            <person name="Goncalves V."/>
        </authorList>
    </citation>
    <scope>NUCLEOTIDE SEQUENCE</scope>
    <source>
        <strain evidence="3">BACA0141</strain>
    </source>
</reference>
<organism evidence="3 4">
    <name type="scientific">Tumidithrix elongata BACA0141</name>
    <dbReference type="NCBI Taxonomy" id="2716417"/>
    <lineage>
        <taxon>Bacteria</taxon>
        <taxon>Bacillati</taxon>
        <taxon>Cyanobacteriota</taxon>
        <taxon>Cyanophyceae</taxon>
        <taxon>Pseudanabaenales</taxon>
        <taxon>Pseudanabaenaceae</taxon>
        <taxon>Tumidithrix</taxon>
        <taxon>Tumidithrix elongata</taxon>
    </lineage>
</organism>
<dbReference type="EMBL" id="JAZBJZ010000020">
    <property type="protein sequence ID" value="MEE3716478.1"/>
    <property type="molecule type" value="Genomic_DNA"/>
</dbReference>
<evidence type="ECO:0000313" key="3">
    <source>
        <dbReference type="EMBL" id="MEE3716478.1"/>
    </source>
</evidence>
<dbReference type="SUPFAM" id="SSF51445">
    <property type="entry name" value="(Trans)glycosidases"/>
    <property type="match status" value="1"/>
</dbReference>
<protein>
    <submittedName>
        <fullName evidence="3">Glycoside hydrolase family 10 protein</fullName>
    </submittedName>
</protein>
<sequence length="418" mass="48019">MSKISLPVFMDAREILHKSLVRLRQPLKPFLLLLFLLSFIAVLLTSSFAPLVQDRFPAFAQAPRQEIRGVWLTTNDFDVLTDRTKLQEAVTQLRQLNFNTIYPVVWNSGYVMYPSAVAQRVGNQPFVYRGTDGQDILAEAIALGHRQDLLVIPWFEYGFMAPPTSELVEQHPNWFTQKRDGTNTSISGAGEVMWLNPFHPEVQQFMTDLVLETITQYDADGVQFDDHMALPKEFGYDRYTLALYNQETHKNAPANPSDLAWVKWRANKLTAFMVKLSKAVKAKKPQAIFSVSPNHYVQAYNEYLQDWPDWVRQNAVDEIVMQVYRNDFYSFLEQITLPELQESQKKISTGVGILTGLRNSPTSMPQIFSQVRAAQERGLGISFFYYKSLWDYGPEAIAQRQSDFKALFPYPAFRSAIK</sequence>
<dbReference type="Proteomes" id="UP001333818">
    <property type="component" value="Unassembled WGS sequence"/>
</dbReference>
<dbReference type="Pfam" id="PF02638">
    <property type="entry name" value="GHL10"/>
    <property type="match status" value="1"/>
</dbReference>
<comment type="caution">
    <text evidence="3">The sequence shown here is derived from an EMBL/GenBank/DDBJ whole genome shotgun (WGS) entry which is preliminary data.</text>
</comment>
<keyword evidence="4" id="KW-1185">Reference proteome</keyword>
<dbReference type="InterPro" id="IPR017853">
    <property type="entry name" value="GH"/>
</dbReference>
<keyword evidence="1" id="KW-0732">Signal</keyword>
<feature type="domain" description="Glycosyl hydrolase-like 10" evidence="2">
    <location>
        <begin position="66"/>
        <end position="366"/>
    </location>
</feature>
<dbReference type="AlphaFoldDB" id="A0AAW9PVU6"/>
<name>A0AAW9PVU6_9CYAN</name>
<evidence type="ECO:0000259" key="2">
    <source>
        <dbReference type="Pfam" id="PF02638"/>
    </source>
</evidence>
<dbReference type="PANTHER" id="PTHR43405">
    <property type="entry name" value="GLYCOSYL HYDROLASE DIGH"/>
    <property type="match status" value="1"/>
</dbReference>